<dbReference type="InterPro" id="IPR014917">
    <property type="entry name" value="DUF1800"/>
</dbReference>
<dbReference type="EMBL" id="JAEPDI010000001">
    <property type="protein sequence ID" value="MCG7937897.1"/>
    <property type="molecule type" value="Genomic_DNA"/>
</dbReference>
<evidence type="ECO:0000313" key="1">
    <source>
        <dbReference type="EMBL" id="MCG7937897.1"/>
    </source>
</evidence>
<accession>A0A9E4K214</accession>
<proteinExistence type="predicted"/>
<sequence length="545" mass="61012">MSSRKSLSNPNLDNMVAAAPLEKLHNRRDFLSLMVNGLGYSALAITLPGCGSSEEEDDEQSETDPVTVETEIPQASAGYTILKRTSFGVHRDQLESINNLGIDQYLEQQLDYLNIDDASLESEIQNRFPLIVETPDRLYAGFPGNIETVVRQMIAATQYRQIFSRRQLYEVMVEFWTDHFNIHLINGLEPTLKPSDDLQVIRTHALGNFRDLLHASAKSPAMLFYLDNYNNLASAPNENYARELMELHTLGVDGGYTETDIKEVARCFTGWTIEFPNNGTAEYGVFRYNDAIHDQQSKVVLNQTIAAGGGQQDGEQILDLLATHPSTADFIATKLCRRFVSDDPDQATIDQVAEAFRTSQGDIKQTLRALFASNAIQANADQKLTRPSEFLAGLVRALAPDTGYPADDGELYFFAQAILGQLPYFWSTPDGYPDIQSYWSSTGGILNRWRLSFFSFAPISLSNDIIRIDYLPMLNGAETLAEITDALTDAILMRPISSADRRHIIDWLTTEYRYDEDANLPDDIPEQIAPLVAAVLVSSVYFQLR</sequence>
<protein>
    <submittedName>
        <fullName evidence="1">DUF1800 domain-containing protein</fullName>
    </submittedName>
</protein>
<reference evidence="1" key="1">
    <citation type="journal article" date="2021" name="Proc. Natl. Acad. Sci. U.S.A.">
        <title>Global biogeography of chemosynthetic symbionts reveals both localized and globally distributed symbiont groups. .</title>
        <authorList>
            <person name="Osvatic J.T."/>
            <person name="Wilkins L.G.E."/>
            <person name="Leibrecht L."/>
            <person name="Leray M."/>
            <person name="Zauner S."/>
            <person name="Polzin J."/>
            <person name="Camacho Y."/>
            <person name="Gros O."/>
            <person name="van Gils J.A."/>
            <person name="Eisen J.A."/>
            <person name="Petersen J.M."/>
            <person name="Yuen B."/>
        </authorList>
    </citation>
    <scope>NUCLEOTIDE SEQUENCE</scope>
    <source>
        <strain evidence="1">MAGL173</strain>
    </source>
</reference>
<gene>
    <name evidence="1" type="ORF">JAZ04_03440</name>
</gene>
<organism evidence="1 2">
    <name type="scientific">Candidatus Thiodiazotropha lotti</name>
    <dbReference type="NCBI Taxonomy" id="2792787"/>
    <lineage>
        <taxon>Bacteria</taxon>
        <taxon>Pseudomonadati</taxon>
        <taxon>Pseudomonadota</taxon>
        <taxon>Gammaproteobacteria</taxon>
        <taxon>Chromatiales</taxon>
        <taxon>Sedimenticolaceae</taxon>
        <taxon>Candidatus Thiodiazotropha</taxon>
    </lineage>
</organism>
<dbReference type="Pfam" id="PF08811">
    <property type="entry name" value="DUF1800"/>
    <property type="match status" value="1"/>
</dbReference>
<name>A0A9E4K214_9GAMM</name>
<dbReference type="AlphaFoldDB" id="A0A9E4K214"/>
<evidence type="ECO:0000313" key="2">
    <source>
        <dbReference type="Proteomes" id="UP000886687"/>
    </source>
</evidence>
<dbReference type="Proteomes" id="UP000886687">
    <property type="component" value="Unassembled WGS sequence"/>
</dbReference>
<comment type="caution">
    <text evidence="1">The sequence shown here is derived from an EMBL/GenBank/DDBJ whole genome shotgun (WGS) entry which is preliminary data.</text>
</comment>